<evidence type="ECO:0000313" key="3">
    <source>
        <dbReference type="EMBL" id="RNI25953.1"/>
    </source>
</evidence>
<dbReference type="Pfam" id="PF08874">
    <property type="entry name" value="DUF1835"/>
    <property type="match status" value="1"/>
</dbReference>
<feature type="domain" description="DUF3658" evidence="2">
    <location>
        <begin position="154"/>
        <end position="256"/>
    </location>
</feature>
<evidence type="ECO:0000259" key="2">
    <source>
        <dbReference type="Pfam" id="PF12395"/>
    </source>
</evidence>
<evidence type="ECO:0000259" key="1">
    <source>
        <dbReference type="Pfam" id="PF08874"/>
    </source>
</evidence>
<organism evidence="3 4">
    <name type="scientific">Rufibacter latericius</name>
    <dbReference type="NCBI Taxonomy" id="2487040"/>
    <lineage>
        <taxon>Bacteria</taxon>
        <taxon>Pseudomonadati</taxon>
        <taxon>Bacteroidota</taxon>
        <taxon>Cytophagia</taxon>
        <taxon>Cytophagales</taxon>
        <taxon>Hymenobacteraceae</taxon>
        <taxon>Rufibacter</taxon>
    </lineage>
</organism>
<keyword evidence="4" id="KW-1185">Reference proteome</keyword>
<evidence type="ECO:0000313" key="4">
    <source>
        <dbReference type="Proteomes" id="UP000272117"/>
    </source>
</evidence>
<dbReference type="RefSeq" id="WP_123127575.1">
    <property type="nucleotide sequence ID" value="NZ_RJJD01000008.1"/>
</dbReference>
<dbReference type="OrthoDB" id="648566at2"/>
<name>A0A3M9MM38_9BACT</name>
<dbReference type="AlphaFoldDB" id="A0A3M9MM38"/>
<gene>
    <name evidence="3" type="ORF">EFB08_14045</name>
</gene>
<protein>
    <submittedName>
        <fullName evidence="3">DUF1835 domain-containing protein</fullName>
    </submittedName>
</protein>
<dbReference type="EMBL" id="RJJD01000008">
    <property type="protein sequence ID" value="RNI25953.1"/>
    <property type="molecule type" value="Genomic_DNA"/>
</dbReference>
<dbReference type="InterPro" id="IPR014973">
    <property type="entry name" value="DUF1835"/>
</dbReference>
<accession>A0A3M9MM38</accession>
<comment type="caution">
    <text evidence="3">The sequence shown here is derived from an EMBL/GenBank/DDBJ whole genome shotgun (WGS) entry which is preliminary data.</text>
</comment>
<dbReference type="Proteomes" id="UP000272117">
    <property type="component" value="Unassembled WGS sequence"/>
</dbReference>
<dbReference type="Pfam" id="PF12395">
    <property type="entry name" value="DUF3658"/>
    <property type="match status" value="1"/>
</dbReference>
<dbReference type="InterPro" id="IPR022123">
    <property type="entry name" value="DUF3658"/>
</dbReference>
<proteinExistence type="predicted"/>
<reference evidence="3 4" key="1">
    <citation type="submission" date="2018-11" db="EMBL/GenBank/DDBJ databases">
        <title>Rufibacter latericius sp. nov., isolated from water in Baiyang Lake.</title>
        <authorList>
            <person name="Yang Y."/>
        </authorList>
    </citation>
    <scope>NUCLEOTIDE SEQUENCE [LARGE SCALE GENOMIC DNA]</scope>
    <source>
        <strain evidence="3 4">R-22-1c-1</strain>
    </source>
</reference>
<sequence length="267" mass="30347">MASEKIHIVFGETAELTLLSIKEMTADVDSVVSLNDDLRVGPINLGSLDGRVERQNWVTSNLPCKEDAAYLRSYVTGDFDKIQSIRDNSKDKAEIYIWCGRTTSERLATARLVFELQGYFSNLTIADIPKNGNIAESLSVMNPEQVHLIHKYFKKTDQEEYGKWVTMWARLKSENSLMRVARADGVIESKEVSYFDDTLLSHCKEELLKAARIVGESLVDIWFEASDSTLNWRLVQLVKSGELEVDGKLNCLREYKVKRATTKTKQP</sequence>
<feature type="domain" description="DUF1835" evidence="1">
    <location>
        <begin position="6"/>
        <end position="119"/>
    </location>
</feature>